<feature type="domain" description="ABM" evidence="1">
    <location>
        <begin position="2"/>
        <end position="91"/>
    </location>
</feature>
<dbReference type="PANTHER" id="PTHR33336:SF3">
    <property type="entry name" value="ABM DOMAIN-CONTAINING PROTEIN"/>
    <property type="match status" value="1"/>
</dbReference>
<dbReference type="InterPro" id="IPR050744">
    <property type="entry name" value="AI-2_Isomerase_LsrG"/>
</dbReference>
<comment type="caution">
    <text evidence="2">The sequence shown here is derived from an EMBL/GenBank/DDBJ whole genome shotgun (WGS) entry which is preliminary data.</text>
</comment>
<dbReference type="AlphaFoldDB" id="A0A844G3Q6"/>
<sequence>MFKLVVVVQTLPEKAEAFEEMVRPLIENSRREKGNISYDVLPDVLHQNTYLILETWENDKALEEHKATRHYLDFAESVNGYIAAPLVLYRVEPKKVSLF</sequence>
<accession>A0A844G3Q6</accession>
<reference evidence="2 3" key="1">
    <citation type="submission" date="2019-08" db="EMBL/GenBank/DDBJ databases">
        <title>In-depth cultivation of the pig gut microbiome towards novel bacterial diversity and tailored functional studies.</title>
        <authorList>
            <person name="Wylensek D."/>
            <person name="Hitch T.C.A."/>
            <person name="Clavel T."/>
        </authorList>
    </citation>
    <scope>NUCLEOTIDE SEQUENCE [LARGE SCALE GENOMIC DNA]</scope>
    <source>
        <strain evidence="2 3">BBE-744-WT-12</strain>
    </source>
</reference>
<dbReference type="InterPro" id="IPR011008">
    <property type="entry name" value="Dimeric_a/b-barrel"/>
</dbReference>
<dbReference type="PROSITE" id="PS51725">
    <property type="entry name" value="ABM"/>
    <property type="match status" value="1"/>
</dbReference>
<dbReference type="SUPFAM" id="SSF54909">
    <property type="entry name" value="Dimeric alpha+beta barrel"/>
    <property type="match status" value="1"/>
</dbReference>
<dbReference type="EMBL" id="VUNS01000014">
    <property type="protein sequence ID" value="MST97986.1"/>
    <property type="molecule type" value="Genomic_DNA"/>
</dbReference>
<dbReference type="PANTHER" id="PTHR33336">
    <property type="entry name" value="QUINOL MONOOXYGENASE YGIN-RELATED"/>
    <property type="match status" value="1"/>
</dbReference>
<proteinExistence type="predicted"/>
<name>A0A844G3Q6_9BACT</name>
<dbReference type="Pfam" id="PF03992">
    <property type="entry name" value="ABM"/>
    <property type="match status" value="1"/>
</dbReference>
<evidence type="ECO:0000313" key="3">
    <source>
        <dbReference type="Proteomes" id="UP000435649"/>
    </source>
</evidence>
<dbReference type="InterPro" id="IPR007138">
    <property type="entry name" value="ABM_dom"/>
</dbReference>
<dbReference type="Gene3D" id="3.30.70.100">
    <property type="match status" value="1"/>
</dbReference>
<dbReference type="Proteomes" id="UP000435649">
    <property type="component" value="Unassembled WGS sequence"/>
</dbReference>
<organism evidence="2 3">
    <name type="scientific">Victivallis lenta</name>
    <dbReference type="NCBI Taxonomy" id="2606640"/>
    <lineage>
        <taxon>Bacteria</taxon>
        <taxon>Pseudomonadati</taxon>
        <taxon>Lentisphaerota</taxon>
        <taxon>Lentisphaeria</taxon>
        <taxon>Victivallales</taxon>
        <taxon>Victivallaceae</taxon>
        <taxon>Victivallis</taxon>
    </lineage>
</organism>
<dbReference type="GO" id="GO:0004497">
    <property type="term" value="F:monooxygenase activity"/>
    <property type="evidence" value="ECO:0007669"/>
    <property type="project" value="UniProtKB-KW"/>
</dbReference>
<evidence type="ECO:0000313" key="2">
    <source>
        <dbReference type="EMBL" id="MST97986.1"/>
    </source>
</evidence>
<keyword evidence="3" id="KW-1185">Reference proteome</keyword>
<gene>
    <name evidence="2" type="ORF">FYJ85_13145</name>
</gene>
<keyword evidence="2" id="KW-0560">Oxidoreductase</keyword>
<dbReference type="RefSeq" id="WP_106055615.1">
    <property type="nucleotide sequence ID" value="NZ_CALXOB010000029.1"/>
</dbReference>
<evidence type="ECO:0000259" key="1">
    <source>
        <dbReference type="PROSITE" id="PS51725"/>
    </source>
</evidence>
<protein>
    <submittedName>
        <fullName evidence="2">Antibiotic biosynthesis monooxygenase</fullName>
    </submittedName>
</protein>
<keyword evidence="2" id="KW-0503">Monooxygenase</keyword>